<protein>
    <submittedName>
        <fullName evidence="1">Predicted protein</fullName>
    </submittedName>
</protein>
<gene>
    <name evidence="1" type="ORF">LACBIDRAFT_323179</name>
</gene>
<dbReference type="AlphaFoldDB" id="B0CZD5"/>
<evidence type="ECO:0000313" key="1">
    <source>
        <dbReference type="EMBL" id="EDR12129.1"/>
    </source>
</evidence>
<dbReference type="RefSeq" id="XP_001876393.1">
    <property type="nucleotide sequence ID" value="XM_001876358.1"/>
</dbReference>
<proteinExistence type="predicted"/>
<dbReference type="HOGENOM" id="CLU_1796794_0_0_1"/>
<dbReference type="EMBL" id="DS547094">
    <property type="protein sequence ID" value="EDR12129.1"/>
    <property type="molecule type" value="Genomic_DNA"/>
</dbReference>
<organism evidence="2">
    <name type="scientific">Laccaria bicolor (strain S238N-H82 / ATCC MYA-4686)</name>
    <name type="common">Bicoloured deceiver</name>
    <name type="synonym">Laccaria laccata var. bicolor</name>
    <dbReference type="NCBI Taxonomy" id="486041"/>
    <lineage>
        <taxon>Eukaryota</taxon>
        <taxon>Fungi</taxon>
        <taxon>Dikarya</taxon>
        <taxon>Basidiomycota</taxon>
        <taxon>Agaricomycotina</taxon>
        <taxon>Agaricomycetes</taxon>
        <taxon>Agaricomycetidae</taxon>
        <taxon>Agaricales</taxon>
        <taxon>Agaricineae</taxon>
        <taxon>Hydnangiaceae</taxon>
        <taxon>Laccaria</taxon>
    </lineage>
</organism>
<keyword evidence="2" id="KW-1185">Reference proteome</keyword>
<dbReference type="KEGG" id="lbc:LACBIDRAFT_323179"/>
<accession>B0CZD5</accession>
<dbReference type="InParanoid" id="B0CZD5"/>
<sequence>MGNRLHTVALKAAVPTRCAESTVVAYVTTSLDYLFLTLFQTDPRRTRRGSCGRPASTSPKPRFFVPSEDGHHREYVAPSDMRLEMISGGPGEVDVRVSDHRLTVLATSSSSRAIFLIKDGLPRTCAYNDLRLGALTTWLRTIPT</sequence>
<name>B0CZD5_LACBS</name>
<evidence type="ECO:0000313" key="2">
    <source>
        <dbReference type="Proteomes" id="UP000001194"/>
    </source>
</evidence>
<dbReference type="Proteomes" id="UP000001194">
    <property type="component" value="Unassembled WGS sequence"/>
</dbReference>
<dbReference type="GeneID" id="6072459"/>
<reference evidence="1 2" key="1">
    <citation type="journal article" date="2008" name="Nature">
        <title>The genome of Laccaria bicolor provides insights into mycorrhizal symbiosis.</title>
        <authorList>
            <person name="Martin F."/>
            <person name="Aerts A."/>
            <person name="Ahren D."/>
            <person name="Brun A."/>
            <person name="Danchin E.G.J."/>
            <person name="Duchaussoy F."/>
            <person name="Gibon J."/>
            <person name="Kohler A."/>
            <person name="Lindquist E."/>
            <person name="Pereda V."/>
            <person name="Salamov A."/>
            <person name="Shapiro H.J."/>
            <person name="Wuyts J."/>
            <person name="Blaudez D."/>
            <person name="Buee M."/>
            <person name="Brokstein P."/>
            <person name="Canbaeck B."/>
            <person name="Cohen D."/>
            <person name="Courty P.E."/>
            <person name="Coutinho P.M."/>
            <person name="Delaruelle C."/>
            <person name="Detter J.C."/>
            <person name="Deveau A."/>
            <person name="DiFazio S."/>
            <person name="Duplessis S."/>
            <person name="Fraissinet-Tachet L."/>
            <person name="Lucic E."/>
            <person name="Frey-Klett P."/>
            <person name="Fourrey C."/>
            <person name="Feussner I."/>
            <person name="Gay G."/>
            <person name="Grimwood J."/>
            <person name="Hoegger P.J."/>
            <person name="Jain P."/>
            <person name="Kilaru S."/>
            <person name="Labbe J."/>
            <person name="Lin Y.C."/>
            <person name="Legue V."/>
            <person name="Le Tacon F."/>
            <person name="Marmeisse R."/>
            <person name="Melayah D."/>
            <person name="Montanini B."/>
            <person name="Muratet M."/>
            <person name="Nehls U."/>
            <person name="Niculita-Hirzel H."/>
            <person name="Oudot-Le Secq M.P."/>
            <person name="Peter M."/>
            <person name="Quesneville H."/>
            <person name="Rajashekar B."/>
            <person name="Reich M."/>
            <person name="Rouhier N."/>
            <person name="Schmutz J."/>
            <person name="Yin T."/>
            <person name="Chalot M."/>
            <person name="Henrissat B."/>
            <person name="Kuees U."/>
            <person name="Lucas S."/>
            <person name="Van de Peer Y."/>
            <person name="Podila G.K."/>
            <person name="Polle A."/>
            <person name="Pukkila P.J."/>
            <person name="Richardson P.M."/>
            <person name="Rouze P."/>
            <person name="Sanders I.R."/>
            <person name="Stajich J.E."/>
            <person name="Tunlid A."/>
            <person name="Tuskan G."/>
            <person name="Grigoriev I.V."/>
        </authorList>
    </citation>
    <scope>NUCLEOTIDE SEQUENCE [LARGE SCALE GENOMIC DNA]</scope>
    <source>
        <strain evidence="2">S238N-H82 / ATCC MYA-4686</strain>
    </source>
</reference>